<reference evidence="3" key="1">
    <citation type="journal article" date="2019" name="Int. J. Syst. Evol. Microbiol.">
        <title>The Global Catalogue of Microorganisms (GCM) 10K type strain sequencing project: providing services to taxonomists for standard genome sequencing and annotation.</title>
        <authorList>
            <consortium name="The Broad Institute Genomics Platform"/>
            <consortium name="The Broad Institute Genome Sequencing Center for Infectious Disease"/>
            <person name="Wu L."/>
            <person name="Ma J."/>
        </authorList>
    </citation>
    <scope>NUCLEOTIDE SEQUENCE [LARGE SCALE GENOMIC DNA]</scope>
    <source>
        <strain evidence="3">JCM 10649</strain>
    </source>
</reference>
<comment type="caution">
    <text evidence="2">The sequence shown here is derived from an EMBL/GenBank/DDBJ whole genome shotgun (WGS) entry which is preliminary data.</text>
</comment>
<protein>
    <recommendedName>
        <fullName evidence="1">Helix-turn-helix domain-containing protein</fullName>
    </recommendedName>
</protein>
<dbReference type="Pfam" id="PF12728">
    <property type="entry name" value="HTH_17"/>
    <property type="match status" value="1"/>
</dbReference>
<dbReference type="RefSeq" id="WP_344087890.1">
    <property type="nucleotide sequence ID" value="NZ_BAAAHB010000011.1"/>
</dbReference>
<dbReference type="InterPro" id="IPR010093">
    <property type="entry name" value="SinI_DNA-bd"/>
</dbReference>
<dbReference type="EMBL" id="BAAAHB010000011">
    <property type="protein sequence ID" value="GAA0454034.1"/>
    <property type="molecule type" value="Genomic_DNA"/>
</dbReference>
<evidence type="ECO:0000313" key="3">
    <source>
        <dbReference type="Proteomes" id="UP001499895"/>
    </source>
</evidence>
<feature type="domain" description="Helix-turn-helix" evidence="1">
    <location>
        <begin position="43"/>
        <end position="95"/>
    </location>
</feature>
<sequence length="108" mass="11469">MEHADNFHVEVGSGYRHTPNDLGAALSHQFPAAVNVADVPKFLNAIEVAERLRVSRSTVYNLIASGRLAAHRNGGGEIRPRGVRIAEAAVEAFLSDSLISPPGDKVAA</sequence>
<gene>
    <name evidence="2" type="ORF">GCM10009544_16010</name>
</gene>
<accession>A0ABP3JHQ1</accession>
<organism evidence="2 3">
    <name type="scientific">Streptomyces stramineus</name>
    <dbReference type="NCBI Taxonomy" id="173861"/>
    <lineage>
        <taxon>Bacteria</taxon>
        <taxon>Bacillati</taxon>
        <taxon>Actinomycetota</taxon>
        <taxon>Actinomycetes</taxon>
        <taxon>Kitasatosporales</taxon>
        <taxon>Streptomycetaceae</taxon>
        <taxon>Streptomyces</taxon>
    </lineage>
</organism>
<evidence type="ECO:0000259" key="1">
    <source>
        <dbReference type="Pfam" id="PF12728"/>
    </source>
</evidence>
<keyword evidence="3" id="KW-1185">Reference proteome</keyword>
<dbReference type="NCBIfam" id="TIGR01764">
    <property type="entry name" value="excise"/>
    <property type="match status" value="1"/>
</dbReference>
<evidence type="ECO:0000313" key="2">
    <source>
        <dbReference type="EMBL" id="GAA0454034.1"/>
    </source>
</evidence>
<dbReference type="Proteomes" id="UP001499895">
    <property type="component" value="Unassembled WGS sequence"/>
</dbReference>
<proteinExistence type="predicted"/>
<dbReference type="InterPro" id="IPR041657">
    <property type="entry name" value="HTH_17"/>
</dbReference>
<name>A0ABP3JHQ1_9ACTN</name>